<evidence type="ECO:0000313" key="3">
    <source>
        <dbReference type="EMBL" id="TXG90258.1"/>
    </source>
</evidence>
<feature type="region of interest" description="Disordered" evidence="1">
    <location>
        <begin position="16"/>
        <end position="50"/>
    </location>
</feature>
<dbReference type="PANTHER" id="PTHR19328:SF13">
    <property type="entry name" value="HIPL1 PROTEIN"/>
    <property type="match status" value="1"/>
</dbReference>
<sequence>MAAAASLVTASLACAQPAPDTGSLGAGSSDADGGGPGGPEPEDTLPGLDVSTVLDGLENPWDVVVAPDGAILTGQRSGGFVVSRPDGSTGPVEADLQDLFVASETGLMGIALAPDFEDSRTVYTCQGHQGDVTDIRVVSWTVDPEWTALTRTGTVIDGLPTASGRHGGCRLLAMPDGTLFVGTGDSASPTVPQDPASLGGKVLHITADGAPAPGNPDPASPVYSLGHRNVQGLAVQPGTDRLYGVEQGTSRDDEVNLLRAGANYGYRPDRLPFVYDESVPMTDPVRVPGAVEAVWSSGPSTLATASGAFVTGDAWGEWDGSLVMGIQEESRLVFLRLAEDGESVTHRADGLVGEHGRLRSVTPQPDGSLLVTTDNGENDSVLRVSPAG</sequence>
<feature type="compositionally biased region" description="Low complexity" evidence="1">
    <location>
        <begin position="16"/>
        <end position="31"/>
    </location>
</feature>
<dbReference type="PANTHER" id="PTHR19328">
    <property type="entry name" value="HEDGEHOG-INTERACTING PROTEIN"/>
    <property type="match status" value="1"/>
</dbReference>
<evidence type="ECO:0000259" key="2">
    <source>
        <dbReference type="Pfam" id="PF07995"/>
    </source>
</evidence>
<dbReference type="InterPro" id="IPR012938">
    <property type="entry name" value="Glc/Sorbosone_DH"/>
</dbReference>
<dbReference type="AlphaFoldDB" id="A0A6P2CH17"/>
<gene>
    <name evidence="3" type="ORF">DW322_08515</name>
</gene>
<dbReference type="Pfam" id="PF07995">
    <property type="entry name" value="GSDH"/>
    <property type="match status" value="1"/>
</dbReference>
<proteinExistence type="predicted"/>
<name>A0A6P2CH17_9NOCA</name>
<evidence type="ECO:0000313" key="4">
    <source>
        <dbReference type="Proteomes" id="UP000471120"/>
    </source>
</evidence>
<dbReference type="InterPro" id="IPR011042">
    <property type="entry name" value="6-blade_b-propeller_TolB-like"/>
</dbReference>
<accession>A0A6P2CH17</accession>
<dbReference type="RefSeq" id="WP_010839725.1">
    <property type="nucleotide sequence ID" value="NZ_QRCM01000001.1"/>
</dbReference>
<feature type="domain" description="Glucose/Sorbosone dehydrogenase" evidence="2">
    <location>
        <begin position="57"/>
        <end position="377"/>
    </location>
</feature>
<reference evidence="3 4" key="1">
    <citation type="submission" date="2018-07" db="EMBL/GenBank/DDBJ databases">
        <title>Genome sequence of Rhodococcus rhodnii ATCC 35071 from Rhodnius prolixus.</title>
        <authorList>
            <person name="Patel V."/>
            <person name="Vogel K.J."/>
        </authorList>
    </citation>
    <scope>NUCLEOTIDE SEQUENCE [LARGE SCALE GENOMIC DNA]</scope>
    <source>
        <strain evidence="3 4">ATCC 35071</strain>
    </source>
</reference>
<dbReference type="EMBL" id="QRCM01000001">
    <property type="protein sequence ID" value="TXG90258.1"/>
    <property type="molecule type" value="Genomic_DNA"/>
</dbReference>
<feature type="compositionally biased region" description="Polar residues" evidence="1">
    <location>
        <begin position="361"/>
        <end position="375"/>
    </location>
</feature>
<organism evidence="3 4">
    <name type="scientific">Rhodococcus rhodnii</name>
    <dbReference type="NCBI Taxonomy" id="38312"/>
    <lineage>
        <taxon>Bacteria</taxon>
        <taxon>Bacillati</taxon>
        <taxon>Actinomycetota</taxon>
        <taxon>Actinomycetes</taxon>
        <taxon>Mycobacteriales</taxon>
        <taxon>Nocardiaceae</taxon>
        <taxon>Rhodococcus</taxon>
    </lineage>
</organism>
<protein>
    <submittedName>
        <fullName evidence="3">PQQ-dependent sugar dehydrogenase</fullName>
    </submittedName>
</protein>
<feature type="region of interest" description="Disordered" evidence="1">
    <location>
        <begin position="357"/>
        <end position="388"/>
    </location>
</feature>
<dbReference type="SUPFAM" id="SSF50952">
    <property type="entry name" value="Soluble quinoprotein glucose dehydrogenase"/>
    <property type="match status" value="1"/>
</dbReference>
<dbReference type="Proteomes" id="UP000471120">
    <property type="component" value="Unassembled WGS sequence"/>
</dbReference>
<dbReference type="Gene3D" id="2.120.10.30">
    <property type="entry name" value="TolB, C-terminal domain"/>
    <property type="match status" value="1"/>
</dbReference>
<comment type="caution">
    <text evidence="3">The sequence shown here is derived from an EMBL/GenBank/DDBJ whole genome shotgun (WGS) entry which is preliminary data.</text>
</comment>
<dbReference type="InterPro" id="IPR011041">
    <property type="entry name" value="Quinoprot_gluc/sorb_DH_b-prop"/>
</dbReference>
<evidence type="ECO:0000256" key="1">
    <source>
        <dbReference type="SAM" id="MobiDB-lite"/>
    </source>
</evidence>